<protein>
    <submittedName>
        <fullName evidence="1">STK36 protein</fullName>
    </submittedName>
</protein>
<dbReference type="Gene3D" id="3.40.50.1820">
    <property type="entry name" value="alpha/beta hydrolase"/>
    <property type="match status" value="1"/>
</dbReference>
<proteinExistence type="predicted"/>
<accession>A0A812UEL3</accession>
<dbReference type="Proteomes" id="UP000601435">
    <property type="component" value="Unassembled WGS sequence"/>
</dbReference>
<feature type="non-terminal residue" evidence="1">
    <location>
        <position position="273"/>
    </location>
</feature>
<dbReference type="GO" id="GO:0006629">
    <property type="term" value="P:lipid metabolic process"/>
    <property type="evidence" value="ECO:0007669"/>
    <property type="project" value="InterPro"/>
</dbReference>
<comment type="caution">
    <text evidence="1">The sequence shown here is derived from an EMBL/GenBank/DDBJ whole genome shotgun (WGS) entry which is preliminary data.</text>
</comment>
<keyword evidence="2" id="KW-1185">Reference proteome</keyword>
<evidence type="ECO:0000313" key="1">
    <source>
        <dbReference type="EMBL" id="CAE7562836.1"/>
    </source>
</evidence>
<dbReference type="InterPro" id="IPR029058">
    <property type="entry name" value="AB_hydrolase_fold"/>
</dbReference>
<evidence type="ECO:0000313" key="2">
    <source>
        <dbReference type="Proteomes" id="UP000601435"/>
    </source>
</evidence>
<gene>
    <name evidence="1" type="primary">STK36</name>
    <name evidence="1" type="ORF">SNEC2469_LOCUS16270</name>
</gene>
<dbReference type="EMBL" id="CAJNJA010026661">
    <property type="protein sequence ID" value="CAE7562836.1"/>
    <property type="molecule type" value="Genomic_DNA"/>
</dbReference>
<sequence length="273" mass="30416">MACCCPPWCTPAIGYCRGTFETCSNPCCHLYRWLRCEPPFVDELDDDNELGSRDALLQALGVCARLCYGAGFVDREDWGKADPPLDGEGWQVVEQIVESMNSDNHVQAACYIPETKQTCGCGMGIVAIRGTVSFRGLLQDLAVGTPFMRRAIRHAIKEACSFYLKCKAKHPTLELYITGHSLGGFIAQAAATYVDAEGAVFNCPGPVAVTPWKVLVGPYRPNFEVHLTRDDPLAFSFFPKPENFHHIAWPQWHPGSNHRVCEPYMKEVRIMRG</sequence>
<dbReference type="SUPFAM" id="SSF53474">
    <property type="entry name" value="alpha/beta-Hydrolases"/>
    <property type="match status" value="1"/>
</dbReference>
<reference evidence="1" key="1">
    <citation type="submission" date="2021-02" db="EMBL/GenBank/DDBJ databases">
        <authorList>
            <person name="Dougan E. K."/>
            <person name="Rhodes N."/>
            <person name="Thang M."/>
            <person name="Chan C."/>
        </authorList>
    </citation>
    <scope>NUCLEOTIDE SEQUENCE</scope>
</reference>
<dbReference type="OrthoDB" id="406448at2759"/>
<dbReference type="AlphaFoldDB" id="A0A812UEL3"/>
<dbReference type="Pfam" id="PF26363">
    <property type="entry name" value="Phospholipase-like"/>
    <property type="match status" value="1"/>
</dbReference>
<organism evidence="1 2">
    <name type="scientific">Symbiodinium necroappetens</name>
    <dbReference type="NCBI Taxonomy" id="1628268"/>
    <lineage>
        <taxon>Eukaryota</taxon>
        <taxon>Sar</taxon>
        <taxon>Alveolata</taxon>
        <taxon>Dinophyceae</taxon>
        <taxon>Suessiales</taxon>
        <taxon>Symbiodiniaceae</taxon>
        <taxon>Symbiodinium</taxon>
    </lineage>
</organism>
<name>A0A812UEL3_9DINO</name>